<dbReference type="Gramene" id="KXG35018">
    <property type="protein sequence ID" value="KXG35018"/>
    <property type="gene ID" value="SORBI_3002G122200"/>
</dbReference>
<evidence type="ECO:0000256" key="1">
    <source>
        <dbReference type="SAM" id="Phobius"/>
    </source>
</evidence>
<keyword evidence="1" id="KW-0812">Transmembrane</keyword>
<keyword evidence="3" id="KW-1185">Reference proteome</keyword>
<dbReference type="InParanoid" id="A0A1B6QAR4"/>
<reference evidence="3" key="3">
    <citation type="journal article" date="2018" name="Plant J.">
        <title>The Sorghum bicolor reference genome: improved assembly, gene annotations, a transcriptome atlas, and signatures of genome organization.</title>
        <authorList>
            <person name="McCormick R.F."/>
            <person name="Truong S.K."/>
            <person name="Sreedasyam A."/>
            <person name="Jenkins J."/>
            <person name="Shu S."/>
            <person name="Sims D."/>
            <person name="Kennedy M."/>
            <person name="Amirebrahimi M."/>
            <person name="Weers B.D."/>
            <person name="McKinley B."/>
            <person name="Mattison A."/>
            <person name="Morishige D.T."/>
            <person name="Grimwood J."/>
            <person name="Schmutz J."/>
            <person name="Mullet J.E."/>
        </authorList>
    </citation>
    <scope>NUCLEOTIDE SEQUENCE [LARGE SCALE GENOMIC DNA]</scope>
    <source>
        <strain evidence="3">cv. BTx623</strain>
    </source>
</reference>
<reference evidence="2" key="2">
    <citation type="submission" date="2017-02" db="EMBL/GenBank/DDBJ databases">
        <title>WGS assembly of Sorghum bicolor.</title>
        <authorList>
            <person name="Paterson A."/>
            <person name="Mullet J."/>
            <person name="Bowers J."/>
            <person name="Bruggmann R."/>
            <person name="Dubchak I."/>
            <person name="Grimwood J."/>
            <person name="Gundlach H."/>
            <person name="Haberer G."/>
            <person name="Hellsten U."/>
            <person name="Mitros T."/>
            <person name="Poliakov A."/>
            <person name="Schmutz J."/>
            <person name="Spannagl M."/>
            <person name="Tang H."/>
            <person name="Wang X."/>
            <person name="Wicker T."/>
            <person name="Bharti A."/>
            <person name="Chapman J."/>
            <person name="Feltus F."/>
            <person name="Gowik U."/>
            <person name="Grigoriev I."/>
            <person name="Lyons E."/>
            <person name="Maher C."/>
            <person name="Martis M."/>
            <person name="Narechania A."/>
            <person name="Otillar R."/>
            <person name="Penning B."/>
            <person name="Salamov A."/>
            <person name="Wang Y."/>
            <person name="Zhang L."/>
            <person name="Carpita N."/>
            <person name="Freeling M."/>
            <person name="Gingle A."/>
            <person name="Hash C."/>
            <person name="Keller B."/>
            <person name="Klein P."/>
            <person name="Kresovich S."/>
            <person name="Mccann M."/>
            <person name="Ming R."/>
            <person name="Peterson D."/>
            <person name="Rahman M."/>
            <person name="Ware D."/>
            <person name="Westhoff P."/>
            <person name="Mayer K."/>
            <person name="Messing J."/>
            <person name="Sims D."/>
            <person name="Jenkins J."/>
            <person name="Shu S."/>
            <person name="Rokhsar D."/>
        </authorList>
    </citation>
    <scope>NUCLEOTIDE SEQUENCE</scope>
</reference>
<gene>
    <name evidence="2" type="ORF">SORBI_3002G122200</name>
</gene>
<feature type="transmembrane region" description="Helical" evidence="1">
    <location>
        <begin position="6"/>
        <end position="29"/>
    </location>
</feature>
<name>A0A1B6QAR4_SORBI</name>
<keyword evidence="1" id="KW-1133">Transmembrane helix</keyword>
<evidence type="ECO:0000313" key="3">
    <source>
        <dbReference type="Proteomes" id="UP000000768"/>
    </source>
</evidence>
<accession>A0A1B6QAR4</accession>
<protein>
    <submittedName>
        <fullName evidence="2">Uncharacterized protein</fullName>
    </submittedName>
</protein>
<dbReference type="EMBL" id="CM000761">
    <property type="protein sequence ID" value="KXG35018.1"/>
    <property type="molecule type" value="Genomic_DNA"/>
</dbReference>
<proteinExistence type="predicted"/>
<dbReference type="EMBL" id="CM000761">
    <property type="protein sequence ID" value="KXG35017.1"/>
    <property type="molecule type" value="Genomic_DNA"/>
</dbReference>
<sequence>MGAGMVYVALLVCTWKEFLALVAGVGWWLELLAACWWMKISSVGWLVEKNFCMPKEFLALPASFKLFGVGARC</sequence>
<dbReference type="Gramene" id="KXG35017">
    <property type="protein sequence ID" value="KXG35017"/>
    <property type="gene ID" value="SORBI_3002G122200"/>
</dbReference>
<evidence type="ECO:0000313" key="2">
    <source>
        <dbReference type="EMBL" id="KXG35017.1"/>
    </source>
</evidence>
<organism evidence="2 3">
    <name type="scientific">Sorghum bicolor</name>
    <name type="common">Sorghum</name>
    <name type="synonym">Sorghum vulgare</name>
    <dbReference type="NCBI Taxonomy" id="4558"/>
    <lineage>
        <taxon>Eukaryota</taxon>
        <taxon>Viridiplantae</taxon>
        <taxon>Streptophyta</taxon>
        <taxon>Embryophyta</taxon>
        <taxon>Tracheophyta</taxon>
        <taxon>Spermatophyta</taxon>
        <taxon>Magnoliopsida</taxon>
        <taxon>Liliopsida</taxon>
        <taxon>Poales</taxon>
        <taxon>Poaceae</taxon>
        <taxon>PACMAD clade</taxon>
        <taxon>Panicoideae</taxon>
        <taxon>Andropogonodae</taxon>
        <taxon>Andropogoneae</taxon>
        <taxon>Sorghinae</taxon>
        <taxon>Sorghum</taxon>
    </lineage>
</organism>
<dbReference type="Proteomes" id="UP000000768">
    <property type="component" value="Chromosome 2"/>
</dbReference>
<dbReference type="AlphaFoldDB" id="A0A1B6QAR4"/>
<keyword evidence="1" id="KW-0472">Membrane</keyword>
<reference evidence="2 3" key="1">
    <citation type="journal article" date="2009" name="Nature">
        <title>The Sorghum bicolor genome and the diversification of grasses.</title>
        <authorList>
            <person name="Paterson A.H."/>
            <person name="Bowers J.E."/>
            <person name="Bruggmann R."/>
            <person name="Dubchak I."/>
            <person name="Grimwood J."/>
            <person name="Gundlach H."/>
            <person name="Haberer G."/>
            <person name="Hellsten U."/>
            <person name="Mitros T."/>
            <person name="Poliakov A."/>
            <person name="Schmutz J."/>
            <person name="Spannagl M."/>
            <person name="Tang H."/>
            <person name="Wang X."/>
            <person name="Wicker T."/>
            <person name="Bharti A.K."/>
            <person name="Chapman J."/>
            <person name="Feltus F.A."/>
            <person name="Gowik U."/>
            <person name="Grigoriev I.V."/>
            <person name="Lyons E."/>
            <person name="Maher C.A."/>
            <person name="Martis M."/>
            <person name="Narechania A."/>
            <person name="Otillar R.P."/>
            <person name="Penning B.W."/>
            <person name="Salamov A.A."/>
            <person name="Wang Y."/>
            <person name="Zhang L."/>
            <person name="Carpita N.C."/>
            <person name="Freeling M."/>
            <person name="Gingle A.R."/>
            <person name="Hash C.T."/>
            <person name="Keller B."/>
            <person name="Klein P."/>
            <person name="Kresovich S."/>
            <person name="McCann M.C."/>
            <person name="Ming R."/>
            <person name="Peterson D.G."/>
            <person name="Mehboob-ur-Rahman"/>
            <person name="Ware D."/>
            <person name="Westhoff P."/>
            <person name="Mayer K.F."/>
            <person name="Messing J."/>
            <person name="Rokhsar D.S."/>
        </authorList>
    </citation>
    <scope>NUCLEOTIDE SEQUENCE [LARGE SCALE GENOMIC DNA]</scope>
    <source>
        <strain evidence="3">cv. BTx623</strain>
    </source>
</reference>